<keyword evidence="2" id="KW-1185">Reference proteome</keyword>
<accession>A0A1H6F0W0</accession>
<dbReference type="RefSeq" id="WP_103964018.1">
    <property type="nucleotide sequence ID" value="NZ_FNVT01000032.1"/>
</dbReference>
<name>A0A1H6F0W0_9ACTN</name>
<evidence type="ECO:0000313" key="2">
    <source>
        <dbReference type="Proteomes" id="UP000236732"/>
    </source>
</evidence>
<proteinExistence type="predicted"/>
<dbReference type="AlphaFoldDB" id="A0A1H6F0W0"/>
<reference evidence="1 2" key="1">
    <citation type="submission" date="2016-10" db="EMBL/GenBank/DDBJ databases">
        <authorList>
            <person name="de Groot N.N."/>
        </authorList>
    </citation>
    <scope>NUCLEOTIDE SEQUENCE [LARGE SCALE GENOMIC DNA]</scope>
    <source>
        <strain evidence="1 2">CGMCC 4.7037</strain>
    </source>
</reference>
<dbReference type="Proteomes" id="UP000236732">
    <property type="component" value="Unassembled WGS sequence"/>
</dbReference>
<organism evidence="1 2">
    <name type="scientific">Nonomuraea solani</name>
    <dbReference type="NCBI Taxonomy" id="1144553"/>
    <lineage>
        <taxon>Bacteria</taxon>
        <taxon>Bacillati</taxon>
        <taxon>Actinomycetota</taxon>
        <taxon>Actinomycetes</taxon>
        <taxon>Streptosporangiales</taxon>
        <taxon>Streptosporangiaceae</taxon>
        <taxon>Nonomuraea</taxon>
    </lineage>
</organism>
<dbReference type="OrthoDB" id="506280at2"/>
<sequence>MLTHTTASVFVSGRNDLRIAQLYPKRPVVPLDASGLGRQRLPYDASGFLDRWLDGRLDLPVLSLSAVPRTRVLFPRASSPVLCRGGAARHAGAIGDDHRRAAEQRPHL</sequence>
<dbReference type="EMBL" id="FNVT01000032">
    <property type="protein sequence ID" value="SEH03001.1"/>
    <property type="molecule type" value="Genomic_DNA"/>
</dbReference>
<evidence type="ECO:0000313" key="1">
    <source>
        <dbReference type="EMBL" id="SEH03001.1"/>
    </source>
</evidence>
<protein>
    <submittedName>
        <fullName evidence="1">Uncharacterized protein</fullName>
    </submittedName>
</protein>
<gene>
    <name evidence="1" type="ORF">SAMN05444920_13210</name>
</gene>